<evidence type="ECO:0000256" key="1">
    <source>
        <dbReference type="SAM" id="Phobius"/>
    </source>
</evidence>
<dbReference type="InterPro" id="IPR002656">
    <property type="entry name" value="Acyl_transf_3_dom"/>
</dbReference>
<dbReference type="Proteomes" id="UP000887569">
    <property type="component" value="Unplaced"/>
</dbReference>
<feature type="transmembrane region" description="Helical" evidence="1">
    <location>
        <begin position="481"/>
        <end position="499"/>
    </location>
</feature>
<keyword evidence="1" id="KW-1133">Transmembrane helix</keyword>
<reference evidence="5" key="1">
    <citation type="submission" date="2022-11" db="UniProtKB">
        <authorList>
            <consortium name="WormBaseParasite"/>
        </authorList>
    </citation>
    <scope>IDENTIFICATION</scope>
</reference>
<protein>
    <submittedName>
        <fullName evidence="5">Acyltransferase 3 domain-containing protein</fullName>
    </submittedName>
</protein>
<sequence length="711" mass="81777">MPCHLSFIVILTFTLIYQRTSASDAYLLSYSAETIQQYIVTAADGNVSDKCRDSLLKVEPFLSAYDTLPLQKRLFYASYAAGDATQVQSRDRDRWHFRFRGCIIAAAEDTIIPSEHPMMFCTGHDSTNKTAFELGVCIPTPCLNDHLYLLNKWKEIVDNDGRGRINVAHCTKSRHEKQWFQLYGVIVELTCGFGIVATVAFATVYHLVRGDATKSTAMQIFLAFSAKKNLIAIITPPKNPTTAIKCIWGIRVITTLWVVLGHAAVFIADFVEEADELKRNVLNYFFYQPLTNAPISVDVFFVIGAVLCSYHWFRSLDKPGAMIPTWYSWKYWSEFYRHRLLRLWPAYLYVILLSIIRFPVLRYHENFPLWGHDDFGVECSKHWWENALFINAFTDGRCLPWTWYMGTEFTFFAISPIFLLLLKRSALLGIAISAIIIIASSVSLAVETSRYNFPPTQLLHFIPQNFNQDSMLYHSLIYVRPQYRIGPYLMGLITGYILATDGRPQRKSNSGSLSTRYKYMGWILSVIGGLWSIYGLIPALQKSDWPVYQVTFTAMHRIIWALSISWLIYACQKGFGGLLNAFLSMRIFLPLSSACYALYLGHIYAIFAIYMSSSFPIHYDGFITLLNYYWKHLSLCYFIAISILICIEMPALHIVKILFYNSEQQMQAEAKRPEIIRTREEDGLHSSPIHDSHIIRNNNVVRRIRPKSRRA</sequence>
<accession>A0A915B9X0</accession>
<organism evidence="4 5">
    <name type="scientific">Parascaris univalens</name>
    <name type="common">Nematode worm</name>
    <dbReference type="NCBI Taxonomy" id="6257"/>
    <lineage>
        <taxon>Eukaryota</taxon>
        <taxon>Metazoa</taxon>
        <taxon>Ecdysozoa</taxon>
        <taxon>Nematoda</taxon>
        <taxon>Chromadorea</taxon>
        <taxon>Rhabditida</taxon>
        <taxon>Spirurina</taxon>
        <taxon>Ascaridomorpha</taxon>
        <taxon>Ascaridoidea</taxon>
        <taxon>Ascarididae</taxon>
        <taxon>Parascaris</taxon>
    </lineage>
</organism>
<feature type="transmembrane region" description="Helical" evidence="1">
    <location>
        <begin position="427"/>
        <end position="446"/>
    </location>
</feature>
<evidence type="ECO:0000259" key="3">
    <source>
        <dbReference type="Pfam" id="PF01757"/>
    </source>
</evidence>
<proteinExistence type="predicted"/>
<dbReference type="AlphaFoldDB" id="A0A915B9X0"/>
<feature type="transmembrane region" description="Helical" evidence="1">
    <location>
        <begin position="637"/>
        <end position="659"/>
    </location>
</feature>
<evidence type="ECO:0000313" key="4">
    <source>
        <dbReference type="Proteomes" id="UP000887569"/>
    </source>
</evidence>
<dbReference type="WBParaSite" id="PgR032X_g008_t03">
    <property type="protein sequence ID" value="PgR032X_g008_t03"/>
    <property type="gene ID" value="PgR032X_g008"/>
</dbReference>
<feature type="domain" description="Acyltransferase 3" evidence="3">
    <location>
        <begin position="249"/>
        <end position="625"/>
    </location>
</feature>
<keyword evidence="1" id="KW-0812">Transmembrane</keyword>
<keyword evidence="1" id="KW-0472">Membrane</keyword>
<dbReference type="PANTHER" id="PTHR11161:SF70">
    <property type="entry name" value="ACYLTRANSFERASE 3 DOMAIN-CONTAINING PROTEIN"/>
    <property type="match status" value="1"/>
</dbReference>
<dbReference type="PANTHER" id="PTHR11161">
    <property type="entry name" value="O-ACYLTRANSFERASE"/>
    <property type="match status" value="1"/>
</dbReference>
<feature type="transmembrane region" description="Helical" evidence="1">
    <location>
        <begin position="248"/>
        <end position="271"/>
    </location>
</feature>
<feature type="transmembrane region" description="Helical" evidence="1">
    <location>
        <begin position="182"/>
        <end position="208"/>
    </location>
</feature>
<keyword evidence="2" id="KW-0732">Signal</keyword>
<feature type="transmembrane region" description="Helical" evidence="1">
    <location>
        <begin position="340"/>
        <end position="360"/>
    </location>
</feature>
<evidence type="ECO:0000256" key="2">
    <source>
        <dbReference type="SAM" id="SignalP"/>
    </source>
</evidence>
<name>A0A915B9X0_PARUN</name>
<feature type="chain" id="PRO_5037518111" evidence="2">
    <location>
        <begin position="23"/>
        <end position="711"/>
    </location>
</feature>
<dbReference type="InterPro" id="IPR052728">
    <property type="entry name" value="O2_lipid_transport_reg"/>
</dbReference>
<feature type="transmembrane region" description="Helical" evidence="1">
    <location>
        <begin position="401"/>
        <end position="422"/>
    </location>
</feature>
<dbReference type="Pfam" id="PF01757">
    <property type="entry name" value="Acyl_transf_3"/>
    <property type="match status" value="1"/>
</dbReference>
<evidence type="ECO:0000313" key="5">
    <source>
        <dbReference type="WBParaSite" id="PgR032X_g008_t03"/>
    </source>
</evidence>
<feature type="signal peptide" evidence="2">
    <location>
        <begin position="1"/>
        <end position="22"/>
    </location>
</feature>
<keyword evidence="4" id="KW-1185">Reference proteome</keyword>
<feature type="transmembrane region" description="Helical" evidence="1">
    <location>
        <begin position="291"/>
        <end position="313"/>
    </location>
</feature>
<dbReference type="GO" id="GO:0016747">
    <property type="term" value="F:acyltransferase activity, transferring groups other than amino-acyl groups"/>
    <property type="evidence" value="ECO:0007669"/>
    <property type="project" value="InterPro"/>
</dbReference>
<feature type="transmembrane region" description="Helical" evidence="1">
    <location>
        <begin position="557"/>
        <end position="583"/>
    </location>
</feature>
<feature type="transmembrane region" description="Helical" evidence="1">
    <location>
        <begin position="519"/>
        <end position="537"/>
    </location>
</feature>
<feature type="transmembrane region" description="Helical" evidence="1">
    <location>
        <begin position="595"/>
        <end position="617"/>
    </location>
</feature>